<feature type="active site" description="Proton acceptor" evidence="4">
    <location>
        <position position="377"/>
    </location>
</feature>
<evidence type="ECO:0000256" key="6">
    <source>
        <dbReference type="SAM" id="MobiDB-lite"/>
    </source>
</evidence>
<feature type="active site" description="Acyl-thioester intermediate" evidence="4">
    <location>
        <position position="95"/>
    </location>
</feature>
<proteinExistence type="inferred from homology"/>
<dbReference type="InterPro" id="IPR020613">
    <property type="entry name" value="Thiolase_CS"/>
</dbReference>
<dbReference type="NCBIfam" id="NF005865">
    <property type="entry name" value="PRK07801.1"/>
    <property type="match status" value="1"/>
</dbReference>
<dbReference type="AlphaFoldDB" id="A0A8T4IVQ8"/>
<feature type="domain" description="Thiolase N-terminal" evidence="7">
    <location>
        <begin position="11"/>
        <end position="261"/>
    </location>
</feature>
<keyword evidence="10" id="KW-1185">Reference proteome</keyword>
<dbReference type="PIRSF" id="PIRSF000429">
    <property type="entry name" value="Ac-CoA_Ac_transf"/>
    <property type="match status" value="1"/>
</dbReference>
<feature type="active site" description="Proton acceptor" evidence="4">
    <location>
        <position position="347"/>
    </location>
</feature>
<dbReference type="InterPro" id="IPR002155">
    <property type="entry name" value="Thiolase"/>
</dbReference>
<keyword evidence="3 5" id="KW-0012">Acyltransferase</keyword>
<gene>
    <name evidence="9" type="ORF">KDA82_26630</name>
</gene>
<dbReference type="EC" id="2.3.1.9" evidence="9"/>
<evidence type="ECO:0000256" key="4">
    <source>
        <dbReference type="PIRSR" id="PIRSR000429-1"/>
    </source>
</evidence>
<dbReference type="PANTHER" id="PTHR43365:SF1">
    <property type="entry name" value="ACETYL-COA C-ACYLTRANSFERASE"/>
    <property type="match status" value="1"/>
</dbReference>
<name>A0A8T4IVQ8_9ACTN</name>
<dbReference type="InterPro" id="IPR016039">
    <property type="entry name" value="Thiolase-like"/>
</dbReference>
<evidence type="ECO:0000256" key="1">
    <source>
        <dbReference type="ARBA" id="ARBA00010982"/>
    </source>
</evidence>
<evidence type="ECO:0000313" key="9">
    <source>
        <dbReference type="EMBL" id="MBR7676521.1"/>
    </source>
</evidence>
<dbReference type="PANTHER" id="PTHR43365">
    <property type="entry name" value="BLR7806 PROTEIN"/>
    <property type="match status" value="1"/>
</dbReference>
<protein>
    <submittedName>
        <fullName evidence="9">Acetyl-CoA C-acetyltransferase</fullName>
        <ecNumber evidence="9">2.3.1.9</ecNumber>
    </submittedName>
</protein>
<comment type="caution">
    <text evidence="9">The sequence shown here is derived from an EMBL/GenBank/DDBJ whole genome shotgun (WGS) entry which is preliminary data.</text>
</comment>
<dbReference type="NCBIfam" id="TIGR01930">
    <property type="entry name" value="AcCoA-C-Actrans"/>
    <property type="match status" value="1"/>
</dbReference>
<sequence length="391" mass="40903">MARGGGAGEAYVVEAVRTPVGKRGGALSAVHPADLGAHVLGALMERSGADPEAVEDVVFGCLDTVGPQAGDIARTSWLAAGLPESVPGVTVDRQCGSSQQAVHFAAQAVLSGTAELVVAGGVQNMSQVPIAYASREAAVPLGLTEGPFHGSRGWRARYGDAPVDQFNGAEMIARQWDISREDMERWALRSHRRAVEAIDGGRFARETVPYGDHATDEGPRRDTSAEKMAGLSTLVEGGRLTAAVSSQISDAASAVLLASEEAVRVHGLTPRARVHHLSVRGEDPLRMLSAPIPATAHALKKAGMTMDDIDLVEINEAFASVVLAWLHETGCDPDKVNVNGGAIALGHPLGATGTKLLTTLLHELERTGGRYGLQTMCEGGGQANVTIIERL</sequence>
<evidence type="ECO:0000259" key="7">
    <source>
        <dbReference type="Pfam" id="PF00108"/>
    </source>
</evidence>
<reference evidence="9" key="1">
    <citation type="submission" date="2021-04" db="EMBL/GenBank/DDBJ databases">
        <title>Sequencing of actinobacteria type strains.</title>
        <authorList>
            <person name="Nguyen G.-S."/>
            <person name="Wentzel A."/>
        </authorList>
    </citation>
    <scope>NUCLEOTIDE SEQUENCE</scope>
    <source>
        <strain evidence="9">DSM 42095</strain>
    </source>
</reference>
<dbReference type="PROSITE" id="PS00737">
    <property type="entry name" value="THIOLASE_2"/>
    <property type="match status" value="1"/>
</dbReference>
<dbReference type="EMBL" id="JAGSMN010000675">
    <property type="protein sequence ID" value="MBR7676521.1"/>
    <property type="molecule type" value="Genomic_DNA"/>
</dbReference>
<evidence type="ECO:0000256" key="3">
    <source>
        <dbReference type="ARBA" id="ARBA00023315"/>
    </source>
</evidence>
<feature type="region of interest" description="Disordered" evidence="6">
    <location>
        <begin position="206"/>
        <end position="225"/>
    </location>
</feature>
<evidence type="ECO:0000256" key="5">
    <source>
        <dbReference type="RuleBase" id="RU003557"/>
    </source>
</evidence>
<evidence type="ECO:0000259" key="8">
    <source>
        <dbReference type="Pfam" id="PF02803"/>
    </source>
</evidence>
<organism evidence="9 10">
    <name type="scientific">Streptomyces daliensis</name>
    <dbReference type="NCBI Taxonomy" id="299421"/>
    <lineage>
        <taxon>Bacteria</taxon>
        <taxon>Bacillati</taxon>
        <taxon>Actinomycetota</taxon>
        <taxon>Actinomycetes</taxon>
        <taxon>Kitasatosporales</taxon>
        <taxon>Streptomycetaceae</taxon>
        <taxon>Streptomyces</taxon>
    </lineage>
</organism>
<evidence type="ECO:0000313" key="10">
    <source>
        <dbReference type="Proteomes" id="UP000675554"/>
    </source>
</evidence>
<evidence type="ECO:0000256" key="2">
    <source>
        <dbReference type="ARBA" id="ARBA00022679"/>
    </source>
</evidence>
<feature type="domain" description="Thiolase C-terminal" evidence="8">
    <location>
        <begin position="269"/>
        <end position="390"/>
    </location>
</feature>
<accession>A0A8T4IVQ8</accession>
<dbReference type="InterPro" id="IPR020616">
    <property type="entry name" value="Thiolase_N"/>
</dbReference>
<keyword evidence="2 5" id="KW-0808">Transferase</keyword>
<dbReference type="Pfam" id="PF00108">
    <property type="entry name" value="Thiolase_N"/>
    <property type="match status" value="1"/>
</dbReference>
<dbReference type="CDD" id="cd00751">
    <property type="entry name" value="thiolase"/>
    <property type="match status" value="1"/>
</dbReference>
<feature type="compositionally biased region" description="Basic and acidic residues" evidence="6">
    <location>
        <begin position="213"/>
        <end position="225"/>
    </location>
</feature>
<dbReference type="Proteomes" id="UP000675554">
    <property type="component" value="Unassembled WGS sequence"/>
</dbReference>
<dbReference type="Gene3D" id="3.40.47.10">
    <property type="match status" value="2"/>
</dbReference>
<dbReference type="GO" id="GO:0003985">
    <property type="term" value="F:acetyl-CoA C-acetyltransferase activity"/>
    <property type="evidence" value="ECO:0007669"/>
    <property type="project" value="UniProtKB-EC"/>
</dbReference>
<dbReference type="Pfam" id="PF02803">
    <property type="entry name" value="Thiolase_C"/>
    <property type="match status" value="1"/>
</dbReference>
<comment type="similarity">
    <text evidence="1 5">Belongs to the thiolase-like superfamily. Thiolase family.</text>
</comment>
<dbReference type="SUPFAM" id="SSF53901">
    <property type="entry name" value="Thiolase-like"/>
    <property type="match status" value="2"/>
</dbReference>
<dbReference type="InterPro" id="IPR020617">
    <property type="entry name" value="Thiolase_C"/>
</dbReference>